<keyword evidence="3" id="KW-1185">Reference proteome</keyword>
<feature type="region of interest" description="Disordered" evidence="1">
    <location>
        <begin position="90"/>
        <end position="182"/>
    </location>
</feature>
<gene>
    <name evidence="2" type="ORF">E4680_13330</name>
</gene>
<dbReference type="Pfam" id="PF07120">
    <property type="entry name" value="DUF1376"/>
    <property type="match status" value="1"/>
</dbReference>
<dbReference type="RefSeq" id="WP_135282915.1">
    <property type="nucleotide sequence ID" value="NZ_SRIO01000035.1"/>
</dbReference>
<sequence>MNYWKRFPGDYGRDTSHLTIAEHGAYALLLDVYYSTEKPLPADISVLSRMCRATTPDEQAAVKAVAEEFFPIGDDGKRHNGRADRQLEKDRAFAESQAQKARLPRKNSQKLAGANPGLSHGCSPAEPQLNPPVPVPVPVPDPPPNPSPTPKPPQEKEMDTSGLNPVPSRRDSTTRTTKNAYPPDFEQAWSAYPKRAGGNSKAMAFKAWKARIKSGIDPGTMLLGVMRYAAYIDMTGKVGTEYVQQAATFFGPAEHFNEPWDPPQQINKQAAVESSNRAALEAFSRAQGVYL</sequence>
<dbReference type="EMBL" id="SRIO01000035">
    <property type="protein sequence ID" value="TFZ81223.1"/>
    <property type="molecule type" value="Genomic_DNA"/>
</dbReference>
<dbReference type="Proteomes" id="UP000297890">
    <property type="component" value="Unassembled WGS sequence"/>
</dbReference>
<comment type="caution">
    <text evidence="2">The sequence shown here is derived from an EMBL/GenBank/DDBJ whole genome shotgun (WGS) entry which is preliminary data.</text>
</comment>
<evidence type="ECO:0000256" key="1">
    <source>
        <dbReference type="SAM" id="MobiDB-lite"/>
    </source>
</evidence>
<protein>
    <submittedName>
        <fullName evidence="2">DUF1376 domain-containing protein</fullName>
    </submittedName>
</protein>
<reference evidence="2 3" key="1">
    <citation type="journal article" date="2019" name="ISME J.">
        <title>Candidatus Macondimonas diazotrophica, a novel gammaproteobacterial genus dominating crude-oil-contaminated coastal sediments.</title>
        <authorList>
            <person name="Karthikeyan S."/>
            <person name="Konstantinidis K."/>
        </authorList>
    </citation>
    <scope>NUCLEOTIDE SEQUENCE [LARGE SCALE GENOMIC DNA]</scope>
    <source>
        <strain evidence="2 3">KTK01</strain>
    </source>
</reference>
<evidence type="ECO:0000313" key="3">
    <source>
        <dbReference type="Proteomes" id="UP000297890"/>
    </source>
</evidence>
<proteinExistence type="predicted"/>
<dbReference type="InterPro" id="IPR010781">
    <property type="entry name" value="DUF1376"/>
</dbReference>
<organism evidence="2 3">
    <name type="scientific">Candidatus Macondimonas diazotrophica</name>
    <dbReference type="NCBI Taxonomy" id="2305248"/>
    <lineage>
        <taxon>Bacteria</taxon>
        <taxon>Pseudomonadati</taxon>
        <taxon>Pseudomonadota</taxon>
        <taxon>Gammaproteobacteria</taxon>
        <taxon>Chromatiales</taxon>
        <taxon>Ectothiorhodospiraceae</taxon>
        <taxon>Candidatus Macondimonas</taxon>
    </lineage>
</organism>
<accession>A0A4Z0F6W3</accession>
<evidence type="ECO:0000313" key="2">
    <source>
        <dbReference type="EMBL" id="TFZ81223.1"/>
    </source>
</evidence>
<name>A0A4Z0F6W3_9GAMM</name>
<dbReference type="OrthoDB" id="9151463at2"/>
<feature type="compositionally biased region" description="Pro residues" evidence="1">
    <location>
        <begin position="129"/>
        <end position="152"/>
    </location>
</feature>
<dbReference type="AlphaFoldDB" id="A0A4Z0F6W3"/>